<feature type="domain" description="EGF-like" evidence="15">
    <location>
        <begin position="1072"/>
        <end position="1108"/>
    </location>
</feature>
<evidence type="ECO:0000256" key="7">
    <source>
        <dbReference type="ARBA" id="ARBA00023157"/>
    </source>
</evidence>
<dbReference type="InterPro" id="IPR000859">
    <property type="entry name" value="CUB_dom"/>
</dbReference>
<evidence type="ECO:0000313" key="20">
    <source>
        <dbReference type="WBParaSite" id="Pan_g18155.t1"/>
    </source>
</evidence>
<dbReference type="InterPro" id="IPR011641">
    <property type="entry name" value="Tyr-kin_ephrin_A/B_rcpt-like"/>
</dbReference>
<feature type="disulfide bond" evidence="12">
    <location>
        <begin position="1167"/>
        <end position="1194"/>
    </location>
</feature>
<dbReference type="InterPro" id="IPR009030">
    <property type="entry name" value="Growth_fac_rcpt_cys_sf"/>
</dbReference>
<evidence type="ECO:0000256" key="10">
    <source>
        <dbReference type="PROSITE-ProRule" id="PRU00076"/>
    </source>
</evidence>
<dbReference type="PROSITE" id="PS00022">
    <property type="entry name" value="EGF_1"/>
    <property type="match status" value="4"/>
</dbReference>
<dbReference type="Gene3D" id="2.60.120.260">
    <property type="entry name" value="Galactose-binding domain-like"/>
    <property type="match status" value="2"/>
</dbReference>
<dbReference type="InterPro" id="IPR000436">
    <property type="entry name" value="Sushi_SCR_CCP_dom"/>
</dbReference>
<dbReference type="InterPro" id="IPR000421">
    <property type="entry name" value="FA58C"/>
</dbReference>
<dbReference type="Pfam" id="PF00008">
    <property type="entry name" value="EGF"/>
    <property type="match status" value="2"/>
</dbReference>
<feature type="disulfide bond" evidence="10">
    <location>
        <begin position="2200"/>
        <end position="2217"/>
    </location>
</feature>
<dbReference type="SMART" id="SM00179">
    <property type="entry name" value="EGF_CA"/>
    <property type="match status" value="5"/>
</dbReference>
<keyword evidence="6" id="KW-0472">Membrane</keyword>
<dbReference type="Pfam" id="PF00431">
    <property type="entry name" value="CUB"/>
    <property type="match status" value="3"/>
</dbReference>
<dbReference type="InterPro" id="IPR000742">
    <property type="entry name" value="EGF"/>
</dbReference>
<feature type="domain" description="EGF-like" evidence="15">
    <location>
        <begin position="2191"/>
        <end position="2229"/>
    </location>
</feature>
<feature type="domain" description="F5/8 type C" evidence="14">
    <location>
        <begin position="1383"/>
        <end position="1528"/>
    </location>
</feature>
<dbReference type="CDD" id="cd00033">
    <property type="entry name" value="CCP"/>
    <property type="match status" value="5"/>
</dbReference>
<evidence type="ECO:0000259" key="18">
    <source>
        <dbReference type="PROSITE" id="PS50923"/>
    </source>
</evidence>
<feature type="domain" description="Sushi" evidence="18">
    <location>
        <begin position="1269"/>
        <end position="1333"/>
    </location>
</feature>
<dbReference type="SUPFAM" id="SSF56436">
    <property type="entry name" value="C-type lectin-like"/>
    <property type="match status" value="1"/>
</dbReference>
<dbReference type="Pfam" id="PF00057">
    <property type="entry name" value="Ldl_recept_a"/>
    <property type="match status" value="1"/>
</dbReference>
<dbReference type="CDD" id="cd00037">
    <property type="entry name" value="CLECT"/>
    <property type="match status" value="1"/>
</dbReference>
<keyword evidence="1 10" id="KW-0245">EGF-like domain</keyword>
<dbReference type="FunFam" id="2.10.25.10:FF:000095">
    <property type="entry name" value="Notch, isoform B"/>
    <property type="match status" value="1"/>
</dbReference>
<dbReference type="FunFam" id="2.10.50.10:FF:000018">
    <property type="entry name" value="Sushi, von Willebrand factor type A, EGF and pentraxin domain-containing 1"/>
    <property type="match status" value="1"/>
</dbReference>
<dbReference type="Gene3D" id="3.10.100.10">
    <property type="entry name" value="Mannose-Binding Protein A, subunit A"/>
    <property type="match status" value="1"/>
</dbReference>
<dbReference type="InterPro" id="IPR016186">
    <property type="entry name" value="C-type_lectin-like/link_sf"/>
</dbReference>
<feature type="disulfide bond" evidence="9">
    <location>
        <begin position="535"/>
        <end position="562"/>
    </location>
</feature>
<dbReference type="InterPro" id="IPR035914">
    <property type="entry name" value="Sperma_CUB_dom_sf"/>
</dbReference>
<keyword evidence="2 12" id="KW-0768">Sushi</keyword>
<evidence type="ECO:0000256" key="8">
    <source>
        <dbReference type="ARBA" id="ARBA00023180"/>
    </source>
</evidence>
<feature type="disulfide bond" evidence="11">
    <location>
        <begin position="266"/>
        <end position="284"/>
    </location>
</feature>
<dbReference type="Pfam" id="PF00754">
    <property type="entry name" value="F5_F8_type_C"/>
    <property type="match status" value="1"/>
</dbReference>
<evidence type="ECO:0000259" key="17">
    <source>
        <dbReference type="PROSITE" id="PS50825"/>
    </source>
</evidence>
<feature type="disulfide bond" evidence="10">
    <location>
        <begin position="2259"/>
        <end position="2268"/>
    </location>
</feature>
<dbReference type="Pfam" id="PF02494">
    <property type="entry name" value="HYR"/>
    <property type="match status" value="2"/>
</dbReference>
<dbReference type="SMART" id="SM00034">
    <property type="entry name" value="CLECT"/>
    <property type="match status" value="1"/>
</dbReference>
<dbReference type="PROSITE" id="PS01209">
    <property type="entry name" value="LDLRA_1"/>
    <property type="match status" value="1"/>
</dbReference>
<keyword evidence="5" id="KW-0677">Repeat</keyword>
<feature type="domain" description="HYR" evidence="17">
    <location>
        <begin position="1554"/>
        <end position="1640"/>
    </location>
</feature>
<dbReference type="SMART" id="SM00181">
    <property type="entry name" value="EGF"/>
    <property type="match status" value="6"/>
</dbReference>
<dbReference type="CDD" id="cd00112">
    <property type="entry name" value="LDLa"/>
    <property type="match status" value="1"/>
</dbReference>
<dbReference type="Proteomes" id="UP000492821">
    <property type="component" value="Unassembled WGS sequence"/>
</dbReference>
<dbReference type="SMART" id="SM00192">
    <property type="entry name" value="LDLa"/>
    <property type="match status" value="1"/>
</dbReference>
<dbReference type="Gene3D" id="2.10.50.10">
    <property type="entry name" value="Tumor Necrosis Factor Receptor, subunit A, domain 2"/>
    <property type="match status" value="2"/>
</dbReference>
<dbReference type="Gene3D" id="2.10.70.10">
    <property type="entry name" value="Complement Module, domain 1"/>
    <property type="match status" value="6"/>
</dbReference>
<keyword evidence="19" id="KW-1185">Reference proteome</keyword>
<dbReference type="PROSITE" id="PS50923">
    <property type="entry name" value="SUSHI"/>
    <property type="match status" value="6"/>
</dbReference>
<feature type="domain" description="EGF-like" evidence="15">
    <location>
        <begin position="2153"/>
        <end position="2189"/>
    </location>
</feature>
<keyword evidence="6" id="KW-1133">Transmembrane helix</keyword>
<dbReference type="SMART" id="SM00231">
    <property type="entry name" value="FA58C"/>
    <property type="match status" value="1"/>
</dbReference>
<feature type="domain" description="Sushi" evidence="18">
    <location>
        <begin position="1137"/>
        <end position="1196"/>
    </location>
</feature>
<evidence type="ECO:0000256" key="3">
    <source>
        <dbReference type="ARBA" id="ARBA00022692"/>
    </source>
</evidence>
<keyword evidence="3" id="KW-0812">Transmembrane</keyword>
<dbReference type="SUPFAM" id="SSF57196">
    <property type="entry name" value="EGF/Laminin"/>
    <property type="match status" value="6"/>
</dbReference>
<dbReference type="InterPro" id="IPR023415">
    <property type="entry name" value="LDLR_class-A_CS"/>
</dbReference>
<dbReference type="PROSITE" id="PS01180">
    <property type="entry name" value="CUB"/>
    <property type="match status" value="3"/>
</dbReference>
<feature type="disulfide bond" evidence="11">
    <location>
        <begin position="259"/>
        <end position="271"/>
    </location>
</feature>
<dbReference type="Pfam" id="PF00059">
    <property type="entry name" value="Lectin_C"/>
    <property type="match status" value="1"/>
</dbReference>
<dbReference type="SUPFAM" id="SSF49785">
    <property type="entry name" value="Galactose-binding domain-like"/>
    <property type="match status" value="2"/>
</dbReference>
<evidence type="ECO:0000256" key="9">
    <source>
        <dbReference type="PROSITE-ProRule" id="PRU00059"/>
    </source>
</evidence>
<feature type="disulfide bond" evidence="12">
    <location>
        <begin position="775"/>
        <end position="818"/>
    </location>
</feature>
<dbReference type="PROSITE" id="PS50022">
    <property type="entry name" value="FA58C_3"/>
    <property type="match status" value="2"/>
</dbReference>
<dbReference type="InterPro" id="IPR008979">
    <property type="entry name" value="Galactose-bd-like_sf"/>
</dbReference>
<feature type="domain" description="F5/8 type C" evidence="14">
    <location>
        <begin position="920"/>
        <end position="1065"/>
    </location>
</feature>
<accession>A0A7E4V9J7</accession>
<feature type="domain" description="Sushi" evidence="18">
    <location>
        <begin position="712"/>
        <end position="772"/>
    </location>
</feature>
<dbReference type="SMART" id="SM00042">
    <property type="entry name" value="CUB"/>
    <property type="match status" value="3"/>
</dbReference>
<evidence type="ECO:0000256" key="6">
    <source>
        <dbReference type="ARBA" id="ARBA00022989"/>
    </source>
</evidence>
<evidence type="ECO:0000256" key="2">
    <source>
        <dbReference type="ARBA" id="ARBA00022659"/>
    </source>
</evidence>
<dbReference type="Pfam" id="PF07699">
    <property type="entry name" value="Ephrin_rec_like"/>
    <property type="match status" value="3"/>
</dbReference>
<feature type="disulfide bond" evidence="12">
    <location>
        <begin position="804"/>
        <end position="831"/>
    </location>
</feature>
<dbReference type="InterPro" id="IPR001881">
    <property type="entry name" value="EGF-like_Ca-bd_dom"/>
</dbReference>
<dbReference type="InterPro" id="IPR000152">
    <property type="entry name" value="EGF-type_Asp/Asn_hydroxyl_site"/>
</dbReference>
<comment type="caution">
    <text evidence="10">Lacks conserved residue(s) required for the propagation of feature annotation.</text>
</comment>
<dbReference type="SUPFAM" id="SSF57184">
    <property type="entry name" value="Growth factor receptor domain"/>
    <property type="match status" value="1"/>
</dbReference>
<dbReference type="InterPro" id="IPR049883">
    <property type="entry name" value="NOTCH1_EGF-like"/>
</dbReference>
<evidence type="ECO:0000313" key="19">
    <source>
        <dbReference type="Proteomes" id="UP000492821"/>
    </source>
</evidence>
<evidence type="ECO:0000256" key="12">
    <source>
        <dbReference type="PROSITE-ProRule" id="PRU00302"/>
    </source>
</evidence>
<feature type="domain" description="Sushi" evidence="18">
    <location>
        <begin position="648"/>
        <end position="711"/>
    </location>
</feature>
<reference evidence="20" key="2">
    <citation type="submission" date="2020-10" db="UniProtKB">
        <authorList>
            <consortium name="WormBaseParasite"/>
        </authorList>
    </citation>
    <scope>IDENTIFICATION</scope>
</reference>
<dbReference type="InterPro" id="IPR016187">
    <property type="entry name" value="CTDL_fold"/>
</dbReference>
<dbReference type="SMART" id="SM00032">
    <property type="entry name" value="CCP"/>
    <property type="match status" value="8"/>
</dbReference>
<dbReference type="GO" id="GO:0005509">
    <property type="term" value="F:calcium ion binding"/>
    <property type="evidence" value="ECO:0007669"/>
    <property type="project" value="InterPro"/>
</dbReference>
<dbReference type="InterPro" id="IPR035976">
    <property type="entry name" value="Sushi/SCR/CCP_sf"/>
</dbReference>
<dbReference type="PROSITE" id="PS50026">
    <property type="entry name" value="EGF_3"/>
    <property type="match status" value="6"/>
</dbReference>
<dbReference type="Pfam" id="PF00084">
    <property type="entry name" value="Sushi"/>
    <property type="match status" value="5"/>
</dbReference>
<dbReference type="InterPro" id="IPR051277">
    <property type="entry name" value="SEZ6_CSMD_C4BPB_Regulators"/>
</dbReference>
<dbReference type="PROSITE" id="PS01187">
    <property type="entry name" value="EGF_CA"/>
    <property type="match status" value="2"/>
</dbReference>
<feature type="disulfide bond" evidence="10">
    <location>
        <begin position="2179"/>
        <end position="2188"/>
    </location>
</feature>
<evidence type="ECO:0000259" key="16">
    <source>
        <dbReference type="PROSITE" id="PS50041"/>
    </source>
</evidence>
<dbReference type="Gene3D" id="2.60.120.290">
    <property type="entry name" value="Spermadhesin, CUB domain"/>
    <property type="match status" value="3"/>
</dbReference>
<evidence type="ECO:0000259" key="14">
    <source>
        <dbReference type="PROSITE" id="PS50022"/>
    </source>
</evidence>
<evidence type="ECO:0000256" key="4">
    <source>
        <dbReference type="ARBA" id="ARBA00022729"/>
    </source>
</evidence>
<dbReference type="PROSITE" id="PS00010">
    <property type="entry name" value="ASX_HYDROXYL"/>
    <property type="match status" value="2"/>
</dbReference>
<dbReference type="InterPro" id="IPR036055">
    <property type="entry name" value="LDL_receptor-like_sf"/>
</dbReference>
<dbReference type="SUPFAM" id="SSF57535">
    <property type="entry name" value="Complement control module/SCR domain"/>
    <property type="match status" value="6"/>
</dbReference>
<dbReference type="PROSITE" id="PS50068">
    <property type="entry name" value="LDLRA_2"/>
    <property type="match status" value="1"/>
</dbReference>
<dbReference type="Gene3D" id="4.10.400.10">
    <property type="entry name" value="Low-density Lipoprotein Receptor"/>
    <property type="match status" value="1"/>
</dbReference>
<feature type="domain" description="C-type lectin" evidence="16">
    <location>
        <begin position="121"/>
        <end position="255"/>
    </location>
</feature>
<evidence type="ECO:0000259" key="15">
    <source>
        <dbReference type="PROSITE" id="PS50026"/>
    </source>
</evidence>
<dbReference type="WBParaSite" id="Pan_g18155.t1">
    <property type="protein sequence ID" value="Pan_g18155.t1"/>
    <property type="gene ID" value="Pan_g18155"/>
</dbReference>
<reference evidence="19" key="1">
    <citation type="journal article" date="2013" name="Genetics">
        <title>The draft genome and transcriptome of Panagrellus redivivus are shaped by the harsh demands of a free-living lifestyle.</title>
        <authorList>
            <person name="Srinivasan J."/>
            <person name="Dillman A.R."/>
            <person name="Macchietto M.G."/>
            <person name="Heikkinen L."/>
            <person name="Lakso M."/>
            <person name="Fracchia K.M."/>
            <person name="Antoshechkin I."/>
            <person name="Mortazavi A."/>
            <person name="Wong G."/>
            <person name="Sternberg P.W."/>
        </authorList>
    </citation>
    <scope>NUCLEOTIDE SEQUENCE [LARGE SCALE GENOMIC DNA]</scope>
    <source>
        <strain evidence="19">MT8872</strain>
    </source>
</reference>
<feature type="domain" description="EGF-like" evidence="15">
    <location>
        <begin position="2231"/>
        <end position="2269"/>
    </location>
</feature>
<feature type="disulfide bond" evidence="11">
    <location>
        <begin position="278"/>
        <end position="293"/>
    </location>
</feature>
<dbReference type="PROSITE" id="PS01186">
    <property type="entry name" value="EGF_2"/>
    <property type="match status" value="4"/>
</dbReference>
<feature type="disulfide bond" evidence="10">
    <location>
        <begin position="2219"/>
        <end position="2228"/>
    </location>
</feature>
<protein>
    <submittedName>
        <fullName evidence="20">Sushi, von Willebrand factor type A, EGF and pentraxin domain-containing protein 1</fullName>
    </submittedName>
</protein>
<dbReference type="PANTHER" id="PTHR45656:SF4">
    <property type="entry name" value="PROTEIN CBR-CLEC-78"/>
    <property type="match status" value="1"/>
</dbReference>
<evidence type="ECO:0000256" key="5">
    <source>
        <dbReference type="ARBA" id="ARBA00022737"/>
    </source>
</evidence>
<dbReference type="PROSITE" id="PS50825">
    <property type="entry name" value="HYR"/>
    <property type="match status" value="2"/>
</dbReference>
<dbReference type="SMART" id="SM01411">
    <property type="entry name" value="Ephrin_rec_like"/>
    <property type="match status" value="3"/>
</dbReference>
<feature type="domain" description="EGF-like" evidence="15">
    <location>
        <begin position="893"/>
        <end position="933"/>
    </location>
</feature>
<dbReference type="InterPro" id="IPR003410">
    <property type="entry name" value="HYR_dom"/>
</dbReference>
<dbReference type="PROSITE" id="PS50041">
    <property type="entry name" value="C_TYPE_LECTIN_2"/>
    <property type="match status" value="1"/>
</dbReference>
<dbReference type="SUPFAM" id="SSF49854">
    <property type="entry name" value="Spermadhesin, CUB domain"/>
    <property type="match status" value="3"/>
</dbReference>
<feature type="domain" description="EGF-like" evidence="15">
    <location>
        <begin position="2115"/>
        <end position="2151"/>
    </location>
</feature>
<dbReference type="FunFam" id="4.10.400.10:FF:000065">
    <property type="entry name" value="Transmembrane protease serine 7"/>
    <property type="match status" value="1"/>
</dbReference>
<dbReference type="FunFam" id="2.10.70.10:FF:000014">
    <property type="entry name" value="Membrane cofactor protein"/>
    <property type="match status" value="1"/>
</dbReference>
<dbReference type="CDD" id="cd00054">
    <property type="entry name" value="EGF_CA"/>
    <property type="match status" value="5"/>
</dbReference>
<dbReference type="SUPFAM" id="SSF57424">
    <property type="entry name" value="LDL receptor-like module"/>
    <property type="match status" value="1"/>
</dbReference>
<evidence type="ECO:0000259" key="13">
    <source>
        <dbReference type="PROSITE" id="PS01180"/>
    </source>
</evidence>
<dbReference type="Pfam" id="PF07645">
    <property type="entry name" value="EGF_CA"/>
    <property type="match status" value="2"/>
</dbReference>
<feature type="domain" description="Sushi" evidence="18">
    <location>
        <begin position="834"/>
        <end position="893"/>
    </location>
</feature>
<dbReference type="FunFam" id="2.60.120.290:FF:000005">
    <property type="entry name" value="Procollagen C-endopeptidase enhancer 1"/>
    <property type="match status" value="1"/>
</dbReference>
<feature type="disulfide bond" evidence="12">
    <location>
        <begin position="836"/>
        <end position="879"/>
    </location>
</feature>
<dbReference type="PANTHER" id="PTHR45656">
    <property type="entry name" value="PROTEIN CBR-CLEC-78"/>
    <property type="match status" value="1"/>
</dbReference>
<name>A0A7E4V9J7_PANRE</name>
<keyword evidence="4" id="KW-0732">Signal</keyword>
<dbReference type="Gene3D" id="2.10.25.10">
    <property type="entry name" value="Laminin"/>
    <property type="match status" value="6"/>
</dbReference>
<evidence type="ECO:0000256" key="1">
    <source>
        <dbReference type="ARBA" id="ARBA00022536"/>
    </source>
</evidence>
<keyword evidence="7 10" id="KW-1015">Disulfide bond</keyword>
<feature type="domain" description="Sushi" evidence="18">
    <location>
        <begin position="773"/>
        <end position="833"/>
    </location>
</feature>
<proteinExistence type="predicted"/>
<feature type="domain" description="CUB" evidence="13">
    <location>
        <begin position="302"/>
        <end position="414"/>
    </location>
</feature>
<feature type="domain" description="CUB" evidence="13">
    <location>
        <begin position="535"/>
        <end position="649"/>
    </location>
</feature>
<feature type="domain" description="CUB" evidence="13">
    <location>
        <begin position="418"/>
        <end position="534"/>
    </location>
</feature>
<dbReference type="InterPro" id="IPR002172">
    <property type="entry name" value="LDrepeatLR_classA_rpt"/>
</dbReference>
<keyword evidence="8" id="KW-0325">Glycoprotein</keyword>
<organism evidence="19 20">
    <name type="scientific">Panagrellus redivivus</name>
    <name type="common">Microworm</name>
    <dbReference type="NCBI Taxonomy" id="6233"/>
    <lineage>
        <taxon>Eukaryota</taxon>
        <taxon>Metazoa</taxon>
        <taxon>Ecdysozoa</taxon>
        <taxon>Nematoda</taxon>
        <taxon>Chromadorea</taxon>
        <taxon>Rhabditida</taxon>
        <taxon>Tylenchina</taxon>
        <taxon>Panagrolaimomorpha</taxon>
        <taxon>Panagrolaimoidea</taxon>
        <taxon>Panagrolaimidae</taxon>
        <taxon>Panagrellus</taxon>
    </lineage>
</organism>
<feature type="domain" description="HYR" evidence="17">
    <location>
        <begin position="1641"/>
        <end position="1724"/>
    </location>
</feature>
<feature type="disulfide bond" evidence="10">
    <location>
        <begin position="2141"/>
        <end position="2150"/>
    </location>
</feature>
<evidence type="ECO:0000256" key="11">
    <source>
        <dbReference type="PROSITE-ProRule" id="PRU00124"/>
    </source>
</evidence>
<dbReference type="CDD" id="cd00041">
    <property type="entry name" value="CUB"/>
    <property type="match status" value="2"/>
</dbReference>
<dbReference type="InterPro" id="IPR018097">
    <property type="entry name" value="EGF_Ca-bd_CS"/>
</dbReference>
<dbReference type="InterPro" id="IPR001304">
    <property type="entry name" value="C-type_lectin-like"/>
</dbReference>
<dbReference type="CDD" id="cd00057">
    <property type="entry name" value="FA58C"/>
    <property type="match status" value="1"/>
</dbReference>
<sequence>MSTSFFESITTTNRPIFGSLAQSEAPFALESSLSLSLAFPILERKHARECAKYQDFGCVPFLQSGQSPPQELEGRIPHLIPIVRLRRPITIPPTSVASGVHEARSILSDISMQCPEGWEREGSKCFKVYHIERSWPQALIFCGRYGSTLARIESQKQNSFVTKLLNRPQRSASSTVKTEFWIGLLSQQDGDNDAMFLWSDGSSVSRYVGFWGKGQPDYRTGSCAKASTTNEIGAPVTSVNWQLEMCNMLLPFVCELPACTQGSFFCHNGACVPESAHCNGVDDCGDLSDELNCPASHAELACLKYERGESGKIQSPNYPSSYRANSNCRWVVEGPINSRIQLIFESFETEDNQDIVTITDGGPAENASVAIDIVSGTPKIDRLAYTSSTNMLVVRFRSDSAIQARGFQASWRAVSFTCGGRLKAQLYTQAFSSPEYPRDYPNGLECVWRIDAPEGHLISLTIDNFDLEDQRDFVVIYDGAKSNAPVLSRLTGRQNNESAYEPQLLISSQNHIYVYFYSNYAISGKGFSISYKRGCDNIIRQSHGQLLSPGHTRVPYAGSQICKYTVELPESRDDQPVSLAINHFDVPDDDFLQVYEGGEYGRPLHEGEGFNENTRPPKVIYAKQSKVQLVFQTNSVRNSLGWNITFSTNCPTLEIPDSVSISTHNTAFSTKVSVSCSERGYEFISGRGRMFEVQCLLGGKWTENRIPACQPVYCSPVPQIANGYAVSATNVSFGGIAKYSCYDGFSFSTGRKTEEITCSENGQWSITPECKTSSCPALIPFTSGERKLLYGDGTGFGTVYSFECDAGYRRKGAATILCQPNGEWSTEQPRCEKLLCANLPEVKHGKLISTIPNQLAFDDVAQVQCVPGYRTDGVDEVKCLANQTLSTIPKCVDVDECAEQIATCSAKSTKCVNLPGGYFCECKQGFKPQTACQNAGPLSWSSVETSSEGPSFPGAKHSTNGWCALQDDNRRTITFTFPSPKVVERLRIEKTAGAAFPTLIRVNYAMEDGVKLLTDSRLMNITLKNVGIAGSELILFDPPVEAKVLQLVIEQYKEAPCIKVEMLGCQKTSCSDINECETKNGRCEHHCINMLGSYRCSCDDGFDLFTFNGQNGVSVKEGETGEEDLDAVRFNKSCVPRQCSALKVPENGELLATTELFHYPTIVEFRCDFGFQMMGPSHLKCQVDGNWNGTSPFCIPAVCQGAQNNTAIGLFIAPEGPIPYGNNISIVCSQQNRPGSVSPLAGFRQCIYDPQPEGLEYWLSGPQIFCPLVDCGPPPVLAGVYYEGDDNSFKVGSTFAFNCRAPYALVGKSSYDDRMVRCNVDGTWDLGNLRCEGPVCVDPGYPDDGTTELESVEEGAVARFTCNRPGFAPFPAPAINCTLGTACVLSEDVGISSGFIPDGAFADNSDSTSYGYEPHKARLSSTGWCGSKDAFIFLSVDLQRIYTLTTLRMAGVANSGYLKGHVTKMQLFYKVQFSQNYDTYPLEFETPSGNHNKMYQFELNPPMRARYVLLGITEYETNPCLRFDMMGCLAPLSAAHEIPTHLQVGWNSSVPQCIDSEPPVFHNCPQNPIFIFSDEFGQLMPANYDIPTATDNSGSVAYIRVQPANFIPPRPITSDMDVVYTAFDEAGNSAECIVRIRIPDTQPPVLKCPDSYALSAEQGESERTVFFNETSVELAVQDMSNITEITFEPALSTIKLGGYVTVEATATDEHSNRNKCKFQVSLMPQPCSEWALASDSNLVKECTQAGTSSVCNVVCATGFRFVDATKVATKFTCNNGTWSPSDNPPACVPIAQEPARYELNVAIKYSAPTPVGEECLKSYTDLVANYFETMDTVLSQRCSSSVQVFVRFLNVKFTADGNDVVGNYSIQILPTVLQDVFYELCGLTMRTIFDLRIPGATTPIRSLLMISGDSVATNGVGCPSINASITTVTQGFGCADGEVLRDGPEKDSLPECFPCAKGTVYVNNTCVTCPVGTYQDQTGQLSCKSCPASTFTQFAGAQSVEQCLAVCGNGMFSKSGLVPCQLCPRHTFAGPPILGGYKQCESCPEGSYTAKLGATGPSYCKQPCQPGFFSTTGLEPCSPCPLNFYQPSLGQQRCVECSNDTYTKETGRSLESHCESIDCSTTQCQNRGSCAVNNHKAECECRPGYTGQFCEEQVPLCDTQPCLNNGICEATAGTFRCICPQNFTGARCQFGPDECIGINCPNGGVCQDLPGLGTSKCICRTGFTGPDCSQIADPCLMDSPCRNGADCIPLQLGRYKCKCLPGWNGPNCEHNIGELNIYLQSKSSNNAPRNIT</sequence>